<dbReference type="Pfam" id="PF00361">
    <property type="entry name" value="Proton_antipo_M"/>
    <property type="match status" value="1"/>
</dbReference>
<evidence type="ECO:0000256" key="7">
    <source>
        <dbReference type="ARBA" id="ARBA00022692"/>
    </source>
</evidence>
<keyword evidence="11 16" id="KW-0520">NAD</keyword>
<keyword evidence="13 16" id="KW-0496">Mitochondrion</keyword>
<organism evidence="19">
    <name type="scientific">Eclysippe vanelli</name>
    <name type="common">Polychaete worm</name>
    <dbReference type="NCBI Taxonomy" id="479700"/>
    <lineage>
        <taxon>Eukaryota</taxon>
        <taxon>Metazoa</taxon>
        <taxon>Spiralia</taxon>
        <taxon>Lophotrochozoa</taxon>
        <taxon>Annelida</taxon>
        <taxon>Polychaeta</taxon>
        <taxon>Sedentaria</taxon>
        <taxon>Canalipalpata</taxon>
        <taxon>Terebellida</taxon>
        <taxon>Terebelliformia</taxon>
        <taxon>Ampharetidae</taxon>
        <taxon>Eclysippe</taxon>
    </lineage>
</organism>
<reference evidence="19" key="1">
    <citation type="journal article" date="2008" name="Gene">
        <title>Phylogenetic information from three mitochondrial genomes of Terebelliformia (Annelida) worms and duplication of the methionine tRNA.</title>
        <authorList>
            <person name="Zhong M."/>
            <person name="Struck T.H."/>
            <person name="Halanych K.M."/>
        </authorList>
    </citation>
    <scope>NUCLEOTIDE SEQUENCE</scope>
</reference>
<protein>
    <recommendedName>
        <fullName evidence="4 16">NADH-ubiquinone oxidoreductase chain 4</fullName>
        <ecNumber evidence="3 16">7.1.1.2</ecNumber>
    </recommendedName>
</protein>
<keyword evidence="14 16" id="KW-0472">Membrane</keyword>
<feature type="transmembrane region" description="Helical" evidence="16">
    <location>
        <begin position="142"/>
        <end position="165"/>
    </location>
</feature>
<dbReference type="GO" id="GO:0015990">
    <property type="term" value="P:electron transport coupled proton transport"/>
    <property type="evidence" value="ECO:0007669"/>
    <property type="project" value="TreeGrafter"/>
</dbReference>
<feature type="transmembrane region" description="Helical" evidence="16">
    <location>
        <begin position="385"/>
        <end position="408"/>
    </location>
</feature>
<keyword evidence="12 16" id="KW-0830">Ubiquinone</keyword>
<evidence type="ECO:0000313" key="19">
    <source>
        <dbReference type="EMBL" id="ABW76497.1"/>
    </source>
</evidence>
<dbReference type="GO" id="GO:0048039">
    <property type="term" value="F:ubiquinone binding"/>
    <property type="evidence" value="ECO:0007669"/>
    <property type="project" value="TreeGrafter"/>
</dbReference>
<evidence type="ECO:0000256" key="10">
    <source>
        <dbReference type="ARBA" id="ARBA00022989"/>
    </source>
</evidence>
<feature type="transmembrane region" description="Helical" evidence="16">
    <location>
        <begin position="245"/>
        <end position="269"/>
    </location>
</feature>
<evidence type="ECO:0000256" key="15">
    <source>
        <dbReference type="ARBA" id="ARBA00049551"/>
    </source>
</evidence>
<evidence type="ECO:0000256" key="13">
    <source>
        <dbReference type="ARBA" id="ARBA00023128"/>
    </source>
</evidence>
<comment type="function">
    <text evidence="16">Core subunit of the mitochondrial membrane respiratory chain NADH dehydrogenase (Complex I) which catalyzes electron transfer from NADH through the respiratory chain, using ubiquinone as an electron acceptor. Essential for the catalytic activity and assembly of complex I.</text>
</comment>
<evidence type="ECO:0000256" key="14">
    <source>
        <dbReference type="ARBA" id="ARBA00023136"/>
    </source>
</evidence>
<feature type="transmembrane region" description="Helical" evidence="16">
    <location>
        <begin position="429"/>
        <end position="450"/>
    </location>
</feature>
<keyword evidence="10 16" id="KW-1133">Transmembrane helix</keyword>
<feature type="transmembrane region" description="Helical" evidence="16">
    <location>
        <begin position="54"/>
        <end position="76"/>
    </location>
</feature>
<evidence type="ECO:0000256" key="3">
    <source>
        <dbReference type="ARBA" id="ARBA00012944"/>
    </source>
</evidence>
<feature type="transmembrane region" description="Helical" evidence="16">
    <location>
        <begin position="281"/>
        <end position="304"/>
    </location>
</feature>
<keyword evidence="5 16" id="KW-0813">Transport</keyword>
<dbReference type="Pfam" id="PF01059">
    <property type="entry name" value="Oxidored_q5_N"/>
    <property type="match status" value="1"/>
</dbReference>
<evidence type="ECO:0000259" key="17">
    <source>
        <dbReference type="Pfam" id="PF00361"/>
    </source>
</evidence>
<dbReference type="GO" id="GO:0008137">
    <property type="term" value="F:NADH dehydrogenase (ubiquinone) activity"/>
    <property type="evidence" value="ECO:0007669"/>
    <property type="project" value="UniProtKB-UniRule"/>
</dbReference>
<evidence type="ECO:0000256" key="9">
    <source>
        <dbReference type="ARBA" id="ARBA00022982"/>
    </source>
</evidence>
<feature type="transmembrane region" description="Helical" evidence="16">
    <location>
        <begin position="310"/>
        <end position="329"/>
    </location>
</feature>
<dbReference type="EC" id="7.1.1.2" evidence="3 16"/>
<comment type="catalytic activity">
    <reaction evidence="15 16">
        <text>a ubiquinone + NADH + 5 H(+)(in) = a ubiquinol + NAD(+) + 4 H(+)(out)</text>
        <dbReference type="Rhea" id="RHEA:29091"/>
        <dbReference type="Rhea" id="RHEA-COMP:9565"/>
        <dbReference type="Rhea" id="RHEA-COMP:9566"/>
        <dbReference type="ChEBI" id="CHEBI:15378"/>
        <dbReference type="ChEBI" id="CHEBI:16389"/>
        <dbReference type="ChEBI" id="CHEBI:17976"/>
        <dbReference type="ChEBI" id="CHEBI:57540"/>
        <dbReference type="ChEBI" id="CHEBI:57945"/>
        <dbReference type="EC" id="7.1.1.2"/>
    </reaction>
</comment>
<sequence>MLKFSVALLSLMAYSMSSTAYGWVLGVVVLFSSSMLMLFYFPVGLNKMVVSGDFFFFDGLGVPLIILTLWISGLMLMSSFKIYLSSDMVKFFFVNLIFLNNILMLCFMCSNFVMFYILFESSLFPTMIMILVWGYQPERLQASFYFVIYTVSASLPLLVGLMMVFMENSSLSMILILWGCPIFFKVSGLWWFVFILAFLVKLPLYTVHLWLPKAHVEAPVAGSMILAAILLKLGSYGMLRVSVLYPIFSLSVLSFLGSLCMVGACISSAICLRQPDMKSMIAYSSVGHMGLVIIGVLSCSSWGWCGALGLMVAHGLCSSALFSVANMVYESISSRSLVLIKGLISIFPCMSIWWFFLCVGNMSGPPSFNLFGEILLLSSILKTSMFYSLFFVLCSFLVGGFSLFLFTATQHGGLSNFLNPFMYSGVRHYKIMFFHTVPLYFLILHPYGFFFGL</sequence>
<evidence type="ECO:0000256" key="6">
    <source>
        <dbReference type="ARBA" id="ARBA00022660"/>
    </source>
</evidence>
<feature type="transmembrane region" description="Helical" evidence="16">
    <location>
        <begin position="220"/>
        <end position="239"/>
    </location>
</feature>
<comment type="similarity">
    <text evidence="2 16">Belongs to the complex I subunit 4 family.</text>
</comment>
<feature type="domain" description="NADH:ubiquinone oxidoreductase chain 4 N-terminal" evidence="18">
    <location>
        <begin position="1"/>
        <end position="105"/>
    </location>
</feature>
<name>B3TJZ1_ECLVA</name>
<dbReference type="GO" id="GO:0042773">
    <property type="term" value="P:ATP synthesis coupled electron transport"/>
    <property type="evidence" value="ECO:0007669"/>
    <property type="project" value="InterPro"/>
</dbReference>
<evidence type="ECO:0000256" key="12">
    <source>
        <dbReference type="ARBA" id="ARBA00023075"/>
    </source>
</evidence>
<dbReference type="InterPro" id="IPR003918">
    <property type="entry name" value="NADH_UbQ_OxRdtase"/>
</dbReference>
<evidence type="ECO:0000256" key="11">
    <source>
        <dbReference type="ARBA" id="ARBA00023027"/>
    </source>
</evidence>
<evidence type="ECO:0000259" key="18">
    <source>
        <dbReference type="Pfam" id="PF01059"/>
    </source>
</evidence>
<keyword evidence="7 16" id="KW-0812">Transmembrane</keyword>
<proteinExistence type="inferred from homology"/>
<keyword evidence="9 16" id="KW-0249">Electron transport</keyword>
<dbReference type="GO" id="GO:0003954">
    <property type="term" value="F:NADH dehydrogenase activity"/>
    <property type="evidence" value="ECO:0007669"/>
    <property type="project" value="TreeGrafter"/>
</dbReference>
<dbReference type="GO" id="GO:0031966">
    <property type="term" value="C:mitochondrial membrane"/>
    <property type="evidence" value="ECO:0007669"/>
    <property type="project" value="UniProtKB-SubCell"/>
</dbReference>
<dbReference type="EMBL" id="EU239687">
    <property type="protein sequence ID" value="ABW76497.1"/>
    <property type="molecule type" value="Genomic_DNA"/>
</dbReference>
<dbReference type="PANTHER" id="PTHR43507">
    <property type="entry name" value="NADH-UBIQUINONE OXIDOREDUCTASE CHAIN 4"/>
    <property type="match status" value="1"/>
</dbReference>
<geneLocation type="mitochondrion" evidence="19"/>
<comment type="subcellular location">
    <subcellularLocation>
        <location evidence="1 16">Mitochondrion membrane</location>
        <topology evidence="1 16">Multi-pass membrane protein</topology>
    </subcellularLocation>
</comment>
<feature type="transmembrane region" description="Helical" evidence="16">
    <location>
        <begin position="336"/>
        <end position="356"/>
    </location>
</feature>
<evidence type="ECO:0000256" key="8">
    <source>
        <dbReference type="ARBA" id="ARBA00022967"/>
    </source>
</evidence>
<feature type="transmembrane region" description="Helical" evidence="16">
    <location>
        <begin position="171"/>
        <end position="199"/>
    </location>
</feature>
<keyword evidence="6 16" id="KW-0679">Respiratory chain</keyword>
<dbReference type="InterPro" id="IPR001750">
    <property type="entry name" value="ND/Mrp_TM"/>
</dbReference>
<evidence type="ECO:0000256" key="2">
    <source>
        <dbReference type="ARBA" id="ARBA00009025"/>
    </source>
</evidence>
<evidence type="ECO:0000256" key="4">
    <source>
        <dbReference type="ARBA" id="ARBA00021006"/>
    </source>
</evidence>
<evidence type="ECO:0000256" key="16">
    <source>
        <dbReference type="RuleBase" id="RU003297"/>
    </source>
</evidence>
<evidence type="ECO:0000256" key="5">
    <source>
        <dbReference type="ARBA" id="ARBA00022448"/>
    </source>
</evidence>
<evidence type="ECO:0000256" key="1">
    <source>
        <dbReference type="ARBA" id="ARBA00004225"/>
    </source>
</evidence>
<dbReference type="PRINTS" id="PR01437">
    <property type="entry name" value="NUOXDRDTASE4"/>
</dbReference>
<keyword evidence="8" id="KW-1278">Translocase</keyword>
<gene>
    <name evidence="19" type="primary">ND4</name>
</gene>
<dbReference type="PANTHER" id="PTHR43507:SF20">
    <property type="entry name" value="NADH-UBIQUINONE OXIDOREDUCTASE CHAIN 4"/>
    <property type="match status" value="1"/>
</dbReference>
<accession>B3TJZ1</accession>
<feature type="transmembrane region" description="Helical" evidence="16">
    <location>
        <begin position="88"/>
        <end position="107"/>
    </location>
</feature>
<feature type="domain" description="NADH:quinone oxidoreductase/Mrp antiporter transmembrane" evidence="17">
    <location>
        <begin position="111"/>
        <end position="395"/>
    </location>
</feature>
<feature type="transmembrane region" description="Helical" evidence="16">
    <location>
        <begin position="113"/>
        <end position="135"/>
    </location>
</feature>
<feature type="transmembrane region" description="Helical" evidence="16">
    <location>
        <begin position="20"/>
        <end position="42"/>
    </location>
</feature>
<dbReference type="InterPro" id="IPR000260">
    <property type="entry name" value="NADH4_N"/>
</dbReference>
<dbReference type="AlphaFoldDB" id="B3TJZ1"/>